<keyword evidence="3 4" id="KW-0418">Kinase</keyword>
<sequence length="394" mass="39010">MRIVIAPDKFKGSLTATEVAQAVGEGLRESLPTLGIDVVPVADGGEGTVDAALGGGFERRTTTVSGPLGAPVEAVWALRDGVAVIEMAAASGLELLPREERDALRASSRGTGELVRAALDAGARELVLAIGGSASTDGGAGMLAALGATLLDAEGNEVADGGGALVDVATVGLEGLDPRLADATVVLASDVDHVLLGDAGAAAVFGPQKGASADDVAALDAGLAAFADALDAAVGGDGTSARVHPGAGAAGGVGYGALAALGAERRPGVEVVVGFTDLDDRMRGADLAITGEGSFDEQSLGGKTPMGVVAVANVHGVPTVAVCGRSLLDESQWRDAGFAACYATSDRAPDAETSIREAATLLRSIGRDIAAEHFQAESANAAADDTVREDRAGV</sequence>
<proteinExistence type="inferred from homology"/>
<evidence type="ECO:0000256" key="3">
    <source>
        <dbReference type="ARBA" id="ARBA00022777"/>
    </source>
</evidence>
<dbReference type="PIRSF" id="PIRSF006078">
    <property type="entry name" value="GlxK"/>
    <property type="match status" value="1"/>
</dbReference>
<comment type="similarity">
    <text evidence="1 4">Belongs to the glycerate kinase type-1 family.</text>
</comment>
<dbReference type="Proteomes" id="UP000467240">
    <property type="component" value="Unassembled WGS sequence"/>
</dbReference>
<dbReference type="SUPFAM" id="SSF110738">
    <property type="entry name" value="Glycerate kinase I"/>
    <property type="match status" value="1"/>
</dbReference>
<dbReference type="GO" id="GO:0031388">
    <property type="term" value="P:organic acid phosphorylation"/>
    <property type="evidence" value="ECO:0007669"/>
    <property type="project" value="UniProtKB-UniRule"/>
</dbReference>
<dbReference type="EMBL" id="WBJZ01000011">
    <property type="protein sequence ID" value="KAB1656756.1"/>
    <property type="molecule type" value="Genomic_DNA"/>
</dbReference>
<dbReference type="PANTHER" id="PTHR21599:SF0">
    <property type="entry name" value="GLYCERATE KINASE"/>
    <property type="match status" value="1"/>
</dbReference>
<evidence type="ECO:0000313" key="6">
    <source>
        <dbReference type="Proteomes" id="UP000467240"/>
    </source>
</evidence>
<evidence type="ECO:0000256" key="1">
    <source>
        <dbReference type="ARBA" id="ARBA00006284"/>
    </source>
</evidence>
<comment type="caution">
    <text evidence="5">The sequence shown here is derived from an EMBL/GenBank/DDBJ whole genome shotgun (WGS) entry which is preliminary data.</text>
</comment>
<accession>A0A7J5BTF3</accession>
<dbReference type="RefSeq" id="WP_158040769.1">
    <property type="nucleotide sequence ID" value="NZ_JACCFV010000001.1"/>
</dbReference>
<dbReference type="PANTHER" id="PTHR21599">
    <property type="entry name" value="GLYCERATE KINASE"/>
    <property type="match status" value="1"/>
</dbReference>
<dbReference type="InterPro" id="IPR018193">
    <property type="entry name" value="Glyc_kinase_flavodox-like_fold"/>
</dbReference>
<dbReference type="InterPro" id="IPR018197">
    <property type="entry name" value="Glycerate_kinase_RE-like"/>
</dbReference>
<dbReference type="AlphaFoldDB" id="A0A7J5BTF3"/>
<name>A0A7J5BTF3_9MICO</name>
<dbReference type="NCBIfam" id="TIGR00045">
    <property type="entry name" value="glycerate kinase"/>
    <property type="match status" value="1"/>
</dbReference>
<dbReference type="Gene3D" id="3.40.50.10350">
    <property type="entry name" value="Glycerate kinase, domain 1"/>
    <property type="match status" value="1"/>
</dbReference>
<organism evidence="5 6">
    <name type="scientific">Pseudoclavibacter chungangensis</name>
    <dbReference type="NCBI Taxonomy" id="587635"/>
    <lineage>
        <taxon>Bacteria</taxon>
        <taxon>Bacillati</taxon>
        <taxon>Actinomycetota</taxon>
        <taxon>Actinomycetes</taxon>
        <taxon>Micrococcales</taxon>
        <taxon>Microbacteriaceae</taxon>
        <taxon>Pseudoclavibacter</taxon>
    </lineage>
</organism>
<evidence type="ECO:0000313" key="5">
    <source>
        <dbReference type="EMBL" id="KAB1656756.1"/>
    </source>
</evidence>
<dbReference type="Gene3D" id="3.90.1510.10">
    <property type="entry name" value="Glycerate kinase, domain 2"/>
    <property type="match status" value="1"/>
</dbReference>
<dbReference type="OrthoDB" id="9774290at2"/>
<gene>
    <name evidence="5" type="ORF">F8O01_10280</name>
</gene>
<dbReference type="Pfam" id="PF02595">
    <property type="entry name" value="Gly_kinase"/>
    <property type="match status" value="1"/>
</dbReference>
<reference evidence="5 6" key="1">
    <citation type="submission" date="2019-09" db="EMBL/GenBank/DDBJ databases">
        <title>Phylogeny of genus Pseudoclavibacter and closely related genus.</title>
        <authorList>
            <person name="Li Y."/>
        </authorList>
    </citation>
    <scope>NUCLEOTIDE SEQUENCE [LARGE SCALE GENOMIC DNA]</scope>
    <source>
        <strain evidence="5 6">DSM 23821</strain>
    </source>
</reference>
<dbReference type="InterPro" id="IPR004381">
    <property type="entry name" value="Glycerate_kinase"/>
</dbReference>
<evidence type="ECO:0000256" key="4">
    <source>
        <dbReference type="PIRNR" id="PIRNR006078"/>
    </source>
</evidence>
<protein>
    <submittedName>
        <fullName evidence="5">Glycerate kinase</fullName>
    </submittedName>
</protein>
<evidence type="ECO:0000256" key="2">
    <source>
        <dbReference type="ARBA" id="ARBA00022679"/>
    </source>
</evidence>
<dbReference type="GO" id="GO:0008887">
    <property type="term" value="F:glycerate kinase activity"/>
    <property type="evidence" value="ECO:0007669"/>
    <property type="project" value="UniProtKB-UniRule"/>
</dbReference>
<dbReference type="InterPro" id="IPR036129">
    <property type="entry name" value="Glycerate_kinase_sf"/>
</dbReference>
<keyword evidence="6" id="KW-1185">Reference proteome</keyword>
<keyword evidence="2 4" id="KW-0808">Transferase</keyword>